<evidence type="ECO:0000313" key="2">
    <source>
        <dbReference type="EMBL" id="MFC6023528.1"/>
    </source>
</evidence>
<feature type="domain" description="Beta-lactamase-related" evidence="1">
    <location>
        <begin position="20"/>
        <end position="336"/>
    </location>
</feature>
<keyword evidence="3" id="KW-1185">Reference proteome</keyword>
<dbReference type="EMBL" id="JBHSPR010000095">
    <property type="protein sequence ID" value="MFC6023528.1"/>
    <property type="molecule type" value="Genomic_DNA"/>
</dbReference>
<dbReference type="PANTHER" id="PTHR46825:SF9">
    <property type="entry name" value="BETA-LACTAMASE-RELATED DOMAIN-CONTAINING PROTEIN"/>
    <property type="match status" value="1"/>
</dbReference>
<dbReference type="EC" id="3.-.-.-" evidence="2"/>
<keyword evidence="2" id="KW-0378">Hydrolase</keyword>
<dbReference type="GO" id="GO:0016787">
    <property type="term" value="F:hydrolase activity"/>
    <property type="evidence" value="ECO:0007669"/>
    <property type="project" value="UniProtKB-KW"/>
</dbReference>
<sequence>MDADAVGWPVPGPLDWLPRFRAVVADESAEGRFTGAVLVARGPEVLFAEAYGSADRERGIPNRPSTRFRNGSLSKMFTAVAVGQLIQAGRVDPAAPVGTYLTDYPNRDVATKVTVHHLLTHTGGTGDIFEPEYLARRDQVRTVADFLAMFGARGPLFEPGAWFDYSNYGFLLLGAVIEQVSGQSYYDHVDEHVFGPAGMTRTGALPKEAAVPDLAVGYTGEGGADGPNTDTLAYRGTPAGGGYTTVEDLWRFATALTGNGLLDAQHTTLLTTAKVNAGWSGRCVGYGFLANTVYGIRSIGATGGAPGTSAKLTIYPDSGYVVAVLANVDPPAAEAVDMFICHQLPVMPPYDPRPV</sequence>
<organism evidence="2 3">
    <name type="scientific">Plantactinospora solaniradicis</name>
    <dbReference type="NCBI Taxonomy" id="1723736"/>
    <lineage>
        <taxon>Bacteria</taxon>
        <taxon>Bacillati</taxon>
        <taxon>Actinomycetota</taxon>
        <taxon>Actinomycetes</taxon>
        <taxon>Micromonosporales</taxon>
        <taxon>Micromonosporaceae</taxon>
        <taxon>Plantactinospora</taxon>
    </lineage>
</organism>
<dbReference type="Gene3D" id="3.40.710.10">
    <property type="entry name" value="DD-peptidase/beta-lactamase superfamily"/>
    <property type="match status" value="1"/>
</dbReference>
<dbReference type="InterPro" id="IPR001466">
    <property type="entry name" value="Beta-lactam-related"/>
</dbReference>
<dbReference type="Pfam" id="PF00144">
    <property type="entry name" value="Beta-lactamase"/>
    <property type="match status" value="1"/>
</dbReference>
<evidence type="ECO:0000313" key="3">
    <source>
        <dbReference type="Proteomes" id="UP001596203"/>
    </source>
</evidence>
<gene>
    <name evidence="2" type="ORF">ACFP2T_46155</name>
</gene>
<name>A0ABW1KTF7_9ACTN</name>
<comment type="caution">
    <text evidence="2">The sequence shown here is derived from an EMBL/GenBank/DDBJ whole genome shotgun (WGS) entry which is preliminary data.</text>
</comment>
<dbReference type="InterPro" id="IPR012338">
    <property type="entry name" value="Beta-lactam/transpept-like"/>
</dbReference>
<accession>A0ABW1KTF7</accession>
<reference evidence="3" key="1">
    <citation type="journal article" date="2019" name="Int. J. Syst. Evol. Microbiol.">
        <title>The Global Catalogue of Microorganisms (GCM) 10K type strain sequencing project: providing services to taxonomists for standard genome sequencing and annotation.</title>
        <authorList>
            <consortium name="The Broad Institute Genomics Platform"/>
            <consortium name="The Broad Institute Genome Sequencing Center for Infectious Disease"/>
            <person name="Wu L."/>
            <person name="Ma J."/>
        </authorList>
    </citation>
    <scope>NUCLEOTIDE SEQUENCE [LARGE SCALE GENOMIC DNA]</scope>
    <source>
        <strain evidence="3">ZS-35-S2</strain>
    </source>
</reference>
<dbReference type="PANTHER" id="PTHR46825">
    <property type="entry name" value="D-ALANYL-D-ALANINE-CARBOXYPEPTIDASE/ENDOPEPTIDASE AMPH"/>
    <property type="match status" value="1"/>
</dbReference>
<dbReference type="SUPFAM" id="SSF56601">
    <property type="entry name" value="beta-lactamase/transpeptidase-like"/>
    <property type="match status" value="1"/>
</dbReference>
<dbReference type="RefSeq" id="WP_377434053.1">
    <property type="nucleotide sequence ID" value="NZ_JBHSPR010000095.1"/>
</dbReference>
<dbReference type="InterPro" id="IPR050491">
    <property type="entry name" value="AmpC-like"/>
</dbReference>
<dbReference type="Proteomes" id="UP001596203">
    <property type="component" value="Unassembled WGS sequence"/>
</dbReference>
<proteinExistence type="predicted"/>
<protein>
    <submittedName>
        <fullName evidence="2">Serine hydrolase domain-containing protein</fullName>
        <ecNumber evidence="2">3.-.-.-</ecNumber>
    </submittedName>
</protein>
<evidence type="ECO:0000259" key="1">
    <source>
        <dbReference type="Pfam" id="PF00144"/>
    </source>
</evidence>